<comment type="caution">
    <text evidence="1">The sequence shown here is derived from an EMBL/GenBank/DDBJ whole genome shotgun (WGS) entry which is preliminary data.</text>
</comment>
<dbReference type="Proteomes" id="UP000488506">
    <property type="component" value="Unassembled WGS sequence"/>
</dbReference>
<dbReference type="EMBL" id="WPAF01000035">
    <property type="protein sequence ID" value="KAF0133092.1"/>
    <property type="molecule type" value="Genomic_DNA"/>
</dbReference>
<accession>A0A833KZS8</accession>
<protein>
    <submittedName>
        <fullName evidence="1">Uncharacterized protein</fullName>
    </submittedName>
</protein>
<dbReference type="AlphaFoldDB" id="A0A833KZS8"/>
<proteinExistence type="predicted"/>
<sequence>MKKIVLAIFFIAQALAFGKELTRDEAMSYISKSEAIKKKESALFNFKVGYDISKINRVKLVPIIKYVKAAPIKVPPDGRTVVEVTAYVDDPSGPKNISGVNADLSSIGKIANMSLVDNGRWGDAIADDNIYTLQTNVNQQIPAGGKEIPVKAANKSGWIAFSKTSLEIDKNPTIIQALADPEKAKRGDNVSLIIKVENPGRIEDISGITVNLKELGLEEISLYFSRENIFTRIISIPSQIMPGIKKLPFQIINLAGGQASGIISLGVE</sequence>
<organism evidence="1 2">
    <name type="scientific">Candidatus Saganbacteria bacterium</name>
    <dbReference type="NCBI Taxonomy" id="2575572"/>
    <lineage>
        <taxon>Bacteria</taxon>
        <taxon>Bacillati</taxon>
        <taxon>Saganbacteria</taxon>
    </lineage>
</organism>
<evidence type="ECO:0000313" key="1">
    <source>
        <dbReference type="EMBL" id="KAF0133092.1"/>
    </source>
</evidence>
<reference evidence="1 2" key="1">
    <citation type="submission" date="2019-12" db="EMBL/GenBank/DDBJ databases">
        <authorList>
            <person name="Wolfe R."/>
            <person name="Danczak R."/>
            <person name="Wilkins M."/>
        </authorList>
    </citation>
    <scope>NUCLEOTIDE SEQUENCE [LARGE SCALE GENOMIC DNA]</scope>
    <source>
        <strain evidence="1">X2_MaxBin.013</strain>
    </source>
</reference>
<name>A0A833KZS8_UNCSA</name>
<gene>
    <name evidence="1" type="ORF">FD145_1444</name>
</gene>
<evidence type="ECO:0000313" key="2">
    <source>
        <dbReference type="Proteomes" id="UP000488506"/>
    </source>
</evidence>